<comment type="caution">
    <text evidence="2">The sequence shown here is derived from an EMBL/GenBank/DDBJ whole genome shotgun (WGS) entry which is preliminary data.</text>
</comment>
<evidence type="ECO:0000313" key="3">
    <source>
        <dbReference type="Proteomes" id="UP000789803"/>
    </source>
</evidence>
<keyword evidence="3" id="KW-1185">Reference proteome</keyword>
<name>A0ABM8Q277_9BACT</name>
<accession>A0ABM8Q277</accession>
<dbReference type="EMBL" id="CAJHOF010000001">
    <property type="protein sequence ID" value="CAD7286948.1"/>
    <property type="molecule type" value="Genomic_DNA"/>
</dbReference>
<evidence type="ECO:0000256" key="1">
    <source>
        <dbReference type="SAM" id="SignalP"/>
    </source>
</evidence>
<evidence type="ECO:0000313" key="2">
    <source>
        <dbReference type="EMBL" id="CAD7286948.1"/>
    </source>
</evidence>
<evidence type="ECO:0008006" key="4">
    <source>
        <dbReference type="Google" id="ProtNLM"/>
    </source>
</evidence>
<reference evidence="2 3" key="1">
    <citation type="submission" date="2020-11" db="EMBL/GenBank/DDBJ databases">
        <authorList>
            <person name="Peeters C."/>
        </authorList>
    </citation>
    <scope>NUCLEOTIDE SEQUENCE [LARGE SCALE GENOMIC DNA]</scope>
    <source>
        <strain evidence="2 3">LMG 7974</strain>
    </source>
</reference>
<feature type="signal peptide" evidence="1">
    <location>
        <begin position="1"/>
        <end position="18"/>
    </location>
</feature>
<dbReference type="RefSeq" id="WP_229931990.1">
    <property type="nucleotide sequence ID" value="NZ_CAJHOF010000001.1"/>
</dbReference>
<gene>
    <name evidence="2" type="ORF">LMG7974_00164</name>
</gene>
<feature type="chain" id="PRO_5047159159" description="Excinuclease ABC subunit A" evidence="1">
    <location>
        <begin position="19"/>
        <end position="138"/>
    </location>
</feature>
<organism evidence="2 3">
    <name type="scientific">Campylobacter majalis</name>
    <dbReference type="NCBI Taxonomy" id="2790656"/>
    <lineage>
        <taxon>Bacteria</taxon>
        <taxon>Pseudomonadati</taxon>
        <taxon>Campylobacterota</taxon>
        <taxon>Epsilonproteobacteria</taxon>
        <taxon>Campylobacterales</taxon>
        <taxon>Campylobacteraceae</taxon>
        <taxon>Campylobacter</taxon>
    </lineage>
</organism>
<protein>
    <recommendedName>
        <fullName evidence="4">Excinuclease ABC subunit A</fullName>
    </recommendedName>
</protein>
<sequence>MKILSVLIFGCLVCVANAKDEFLKLSIADALNSDLAKEKLSKDIKFYFGSGAKASIVRKGLVSNKKANAVGKDKVVACQRAFISALISFEKTARDESGRKVVNLVSYFKKNTFDSKKEFECAVGNIMVGVALKGDIAK</sequence>
<proteinExistence type="predicted"/>
<dbReference type="Proteomes" id="UP000789803">
    <property type="component" value="Unassembled WGS sequence"/>
</dbReference>
<keyword evidence="1" id="KW-0732">Signal</keyword>